<evidence type="ECO:0000256" key="8">
    <source>
        <dbReference type="ARBA" id="ARBA00022801"/>
    </source>
</evidence>
<keyword evidence="18" id="KW-1185">Reference proteome</keyword>
<comment type="similarity">
    <text evidence="3">Belongs to the glycosyl hydrolase 18 family. Chitinase class II subfamily.</text>
</comment>
<evidence type="ECO:0000256" key="7">
    <source>
        <dbReference type="ARBA" id="ARBA00022729"/>
    </source>
</evidence>
<protein>
    <recommendedName>
        <fullName evidence="4">chitinase</fullName>
        <ecNumber evidence="4">3.2.1.14</ecNumber>
    </recommendedName>
</protein>
<dbReference type="Pfam" id="PF00704">
    <property type="entry name" value="Glyco_hydro_18"/>
    <property type="match status" value="1"/>
</dbReference>
<dbReference type="GO" id="GO:0008843">
    <property type="term" value="F:endochitinase activity"/>
    <property type="evidence" value="ECO:0007669"/>
    <property type="project" value="UniProtKB-EC"/>
</dbReference>
<evidence type="ECO:0000256" key="2">
    <source>
        <dbReference type="ARBA" id="ARBA00004613"/>
    </source>
</evidence>
<dbReference type="SUPFAM" id="SSF54556">
    <property type="entry name" value="Chitinase insertion domain"/>
    <property type="match status" value="1"/>
</dbReference>
<dbReference type="InterPro" id="IPR029070">
    <property type="entry name" value="Chitinase_insertion_sf"/>
</dbReference>
<accession>A0A8D0DJZ3</accession>
<dbReference type="EC" id="3.2.1.14" evidence="4"/>
<proteinExistence type="inferred from homology"/>
<keyword evidence="9" id="KW-0146">Chitin degradation</keyword>
<feature type="domain" description="Chitin-binding type-2" evidence="15">
    <location>
        <begin position="346"/>
        <end position="395"/>
    </location>
</feature>
<evidence type="ECO:0000256" key="1">
    <source>
        <dbReference type="ARBA" id="ARBA00000822"/>
    </source>
</evidence>
<dbReference type="FunFam" id="2.170.140.10:FF:000001">
    <property type="entry name" value="Acidic mammalian chitinase"/>
    <property type="match status" value="1"/>
</dbReference>
<dbReference type="FunFam" id="3.10.50.10:FF:000001">
    <property type="entry name" value="Chitinase 3-like 1"/>
    <property type="match status" value="1"/>
</dbReference>
<dbReference type="InterPro" id="IPR001223">
    <property type="entry name" value="Glyco_hydro18_cat"/>
</dbReference>
<dbReference type="PANTHER" id="PTHR11177">
    <property type="entry name" value="CHITINASE"/>
    <property type="match status" value="1"/>
</dbReference>
<dbReference type="PROSITE" id="PS51910">
    <property type="entry name" value="GH18_2"/>
    <property type="match status" value="1"/>
</dbReference>
<keyword evidence="7" id="KW-0732">Signal</keyword>
<keyword evidence="11" id="KW-0119">Carbohydrate metabolism</keyword>
<evidence type="ECO:0000256" key="9">
    <source>
        <dbReference type="ARBA" id="ARBA00023024"/>
    </source>
</evidence>
<evidence type="ECO:0000256" key="5">
    <source>
        <dbReference type="ARBA" id="ARBA00022525"/>
    </source>
</evidence>
<dbReference type="PROSITE" id="PS01095">
    <property type="entry name" value="GH18_1"/>
    <property type="match status" value="1"/>
</dbReference>
<evidence type="ECO:0000256" key="10">
    <source>
        <dbReference type="ARBA" id="ARBA00023157"/>
    </source>
</evidence>
<evidence type="ECO:0000259" key="15">
    <source>
        <dbReference type="PROSITE" id="PS50940"/>
    </source>
</evidence>
<dbReference type="SUPFAM" id="SSF57625">
    <property type="entry name" value="Invertebrate chitin-binding proteins"/>
    <property type="match status" value="1"/>
</dbReference>
<keyword evidence="6" id="KW-0147">Chitin-binding</keyword>
<evidence type="ECO:0000256" key="13">
    <source>
        <dbReference type="ARBA" id="ARBA00023326"/>
    </source>
</evidence>
<dbReference type="Gene3D" id="3.20.20.80">
    <property type="entry name" value="Glycosidases"/>
    <property type="match status" value="1"/>
</dbReference>
<keyword evidence="5" id="KW-0964">Secreted</keyword>
<feature type="domain" description="GH18" evidence="16">
    <location>
        <begin position="1"/>
        <end position="309"/>
    </location>
</feature>
<evidence type="ECO:0000256" key="4">
    <source>
        <dbReference type="ARBA" id="ARBA00012729"/>
    </source>
</evidence>
<dbReference type="Ensembl" id="ENSSMRT00000003968.1">
    <property type="protein sequence ID" value="ENSSMRP00000003327.1"/>
    <property type="gene ID" value="ENSSMRG00000002435.1"/>
</dbReference>
<dbReference type="InterPro" id="IPR017853">
    <property type="entry name" value="GH"/>
</dbReference>
<dbReference type="Gene3D" id="2.170.140.10">
    <property type="entry name" value="Chitin binding domain"/>
    <property type="match status" value="1"/>
</dbReference>
<dbReference type="GO" id="GO:0008061">
    <property type="term" value="F:chitin binding"/>
    <property type="evidence" value="ECO:0007669"/>
    <property type="project" value="UniProtKB-KW"/>
</dbReference>
<evidence type="ECO:0000256" key="6">
    <source>
        <dbReference type="ARBA" id="ARBA00022669"/>
    </source>
</evidence>
<dbReference type="GO" id="GO:0000272">
    <property type="term" value="P:polysaccharide catabolic process"/>
    <property type="evidence" value="ECO:0007669"/>
    <property type="project" value="UniProtKB-KW"/>
</dbReference>
<dbReference type="FunFam" id="3.20.20.80:FF:000081">
    <property type="entry name" value="Chitinase 1"/>
    <property type="match status" value="1"/>
</dbReference>
<sequence>SSHRNPQLITLLSIGGWSFGTEKFTIMVSTAANRKTFINSVIAYLRKYGFDGIDLDFEYPGSRGSPSEDKQRFTILIQEMLDAFTEEAAVTGKPRLLITAAVSAGVNQVSDKPHNGFLLTSIRLLDFISVMTYDFHGDWDTSTGCNSPLHSGSDWCDDDYFNCAYAMEYWRDQGAPAEKLIMGFPTYGRSFTLSSSGSTGLCASVSGAGPPGKYTEEAGYWAYFEVCSFLKDAQVKWLEDQKVPYAYKGNVWVTYDDICSYRHKAKYLKENNFGGAMVWAIDLDDFLGTECNQGINPLITELKRLLETNEPIVPNCPSVEPPEPTPSDETTHTPDDTTPSEDGGNRNFCVGKPDRIYADPEDKSKFYICASGLTYHLACTDGLVFNDACKCCDYP</sequence>
<dbReference type="InterPro" id="IPR036508">
    <property type="entry name" value="Chitin-bd_dom_sf"/>
</dbReference>
<dbReference type="InterPro" id="IPR050314">
    <property type="entry name" value="Glycosyl_Hydrlase_18"/>
</dbReference>
<evidence type="ECO:0000256" key="12">
    <source>
        <dbReference type="ARBA" id="ARBA00023295"/>
    </source>
</evidence>
<evidence type="ECO:0000256" key="11">
    <source>
        <dbReference type="ARBA" id="ARBA00023277"/>
    </source>
</evidence>
<evidence type="ECO:0000313" key="17">
    <source>
        <dbReference type="Ensembl" id="ENSSMRP00000003327.1"/>
    </source>
</evidence>
<dbReference type="PROSITE" id="PS50940">
    <property type="entry name" value="CHIT_BIND_II"/>
    <property type="match status" value="1"/>
</dbReference>
<feature type="region of interest" description="Disordered" evidence="14">
    <location>
        <begin position="313"/>
        <end position="348"/>
    </location>
</feature>
<dbReference type="Gene3D" id="3.10.50.10">
    <property type="match status" value="1"/>
</dbReference>
<dbReference type="AlphaFoldDB" id="A0A8D0DJZ3"/>
<dbReference type="GeneTree" id="ENSGT00940000162989"/>
<name>A0A8D0DJZ3_SALMN</name>
<dbReference type="InterPro" id="IPR002557">
    <property type="entry name" value="Chitin-bd_dom"/>
</dbReference>
<dbReference type="InterPro" id="IPR001579">
    <property type="entry name" value="Glyco_hydro_18_chit_AS"/>
</dbReference>
<evidence type="ECO:0000256" key="14">
    <source>
        <dbReference type="SAM" id="MobiDB-lite"/>
    </source>
</evidence>
<keyword evidence="10" id="KW-1015">Disulfide bond</keyword>
<dbReference type="InterPro" id="IPR011583">
    <property type="entry name" value="Chitinase_II/V-like_cat"/>
</dbReference>
<keyword evidence="12" id="KW-0326">Glycosidase</keyword>
<reference evidence="17" key="2">
    <citation type="submission" date="2025-09" db="UniProtKB">
        <authorList>
            <consortium name="Ensembl"/>
        </authorList>
    </citation>
    <scope>IDENTIFICATION</scope>
</reference>
<dbReference type="Proteomes" id="UP000694421">
    <property type="component" value="Unplaced"/>
</dbReference>
<dbReference type="SMART" id="SM00494">
    <property type="entry name" value="ChtBD2"/>
    <property type="match status" value="1"/>
</dbReference>
<dbReference type="PANTHER" id="PTHR11177:SF248">
    <property type="entry name" value="CHITOTRIOSIDASE-1"/>
    <property type="match status" value="1"/>
</dbReference>
<evidence type="ECO:0000259" key="16">
    <source>
        <dbReference type="PROSITE" id="PS51910"/>
    </source>
</evidence>
<dbReference type="Pfam" id="PF01607">
    <property type="entry name" value="CBM_14"/>
    <property type="match status" value="1"/>
</dbReference>
<dbReference type="SMART" id="SM00636">
    <property type="entry name" value="Glyco_18"/>
    <property type="match status" value="1"/>
</dbReference>
<reference evidence="17" key="1">
    <citation type="submission" date="2025-08" db="UniProtKB">
        <authorList>
            <consortium name="Ensembl"/>
        </authorList>
    </citation>
    <scope>IDENTIFICATION</scope>
</reference>
<comment type="catalytic activity">
    <reaction evidence="1">
        <text>Random endo-hydrolysis of N-acetyl-beta-D-glucosaminide (1-&gt;4)-beta-linkages in chitin and chitodextrins.</text>
        <dbReference type="EC" id="3.2.1.14"/>
    </reaction>
</comment>
<evidence type="ECO:0000313" key="18">
    <source>
        <dbReference type="Proteomes" id="UP000694421"/>
    </source>
</evidence>
<dbReference type="GO" id="GO:0005576">
    <property type="term" value="C:extracellular region"/>
    <property type="evidence" value="ECO:0007669"/>
    <property type="project" value="UniProtKB-SubCell"/>
</dbReference>
<keyword evidence="8" id="KW-0378">Hydrolase</keyword>
<dbReference type="GO" id="GO:0006032">
    <property type="term" value="P:chitin catabolic process"/>
    <property type="evidence" value="ECO:0007669"/>
    <property type="project" value="UniProtKB-KW"/>
</dbReference>
<evidence type="ECO:0000256" key="3">
    <source>
        <dbReference type="ARBA" id="ARBA00009121"/>
    </source>
</evidence>
<organism evidence="17 18">
    <name type="scientific">Salvator merianae</name>
    <name type="common">Argentine black and white tegu</name>
    <name type="synonym">Tupinambis merianae</name>
    <dbReference type="NCBI Taxonomy" id="96440"/>
    <lineage>
        <taxon>Eukaryota</taxon>
        <taxon>Metazoa</taxon>
        <taxon>Chordata</taxon>
        <taxon>Craniata</taxon>
        <taxon>Vertebrata</taxon>
        <taxon>Euteleostomi</taxon>
        <taxon>Lepidosauria</taxon>
        <taxon>Squamata</taxon>
        <taxon>Bifurcata</taxon>
        <taxon>Unidentata</taxon>
        <taxon>Episquamata</taxon>
        <taxon>Laterata</taxon>
        <taxon>Teiioidea</taxon>
        <taxon>Teiidae</taxon>
        <taxon>Salvator</taxon>
    </lineage>
</organism>
<dbReference type="SUPFAM" id="SSF51445">
    <property type="entry name" value="(Trans)glycosidases"/>
    <property type="match status" value="1"/>
</dbReference>
<keyword evidence="13" id="KW-0624">Polysaccharide degradation</keyword>
<comment type="subcellular location">
    <subcellularLocation>
        <location evidence="2">Secreted</location>
    </subcellularLocation>
</comment>